<protein>
    <submittedName>
        <fullName evidence="1">Uncharacterized protein</fullName>
    </submittedName>
</protein>
<reference evidence="1 2" key="1">
    <citation type="journal article" date="2020" name="Front. Microbiol.">
        <title>Phenotypic and Genetic Characterization of the Cheese Ripening Yeast Geotrichum candidum.</title>
        <authorList>
            <person name="Perkins V."/>
            <person name="Vignola S."/>
            <person name="Lessard M.H."/>
            <person name="Plante P.L."/>
            <person name="Corbeil J."/>
            <person name="Dugat-Bony E."/>
            <person name="Frenette M."/>
            <person name="Labrie S."/>
        </authorList>
    </citation>
    <scope>NUCLEOTIDE SEQUENCE [LARGE SCALE GENOMIC DNA]</scope>
    <source>
        <strain evidence="1 2">LMA-1147</strain>
    </source>
</reference>
<comment type="caution">
    <text evidence="1">The sequence shown here is derived from an EMBL/GenBank/DDBJ whole genome shotgun (WGS) entry which is preliminary data.</text>
</comment>
<proteinExistence type="predicted"/>
<name>A0ACB6VAU2_9ASCO</name>
<dbReference type="EMBL" id="QVQA01000002">
    <property type="protein sequence ID" value="KAF5102924.1"/>
    <property type="molecule type" value="Genomic_DNA"/>
</dbReference>
<evidence type="ECO:0000313" key="2">
    <source>
        <dbReference type="Proteomes" id="UP000744676"/>
    </source>
</evidence>
<organism evidence="1 2">
    <name type="scientific">Geotrichum galactomycetum</name>
    <dbReference type="NCBI Taxonomy" id="27317"/>
    <lineage>
        <taxon>Eukaryota</taxon>
        <taxon>Fungi</taxon>
        <taxon>Dikarya</taxon>
        <taxon>Ascomycota</taxon>
        <taxon>Saccharomycotina</taxon>
        <taxon>Dipodascomycetes</taxon>
        <taxon>Dipodascales</taxon>
        <taxon>Dipodascaceae</taxon>
        <taxon>Geotrichum</taxon>
    </lineage>
</organism>
<dbReference type="Proteomes" id="UP000744676">
    <property type="component" value="Unassembled WGS sequence"/>
</dbReference>
<gene>
    <name evidence="1" type="ORF">D0Z00_000182</name>
</gene>
<sequence>MVGFAMCPWHLFASSNMFTTYLSAYAVFLSSIAGVMVSDYYFVRKGHYNVQDLYTFKSGSTYMFKWGISWHAYAAYIAGILINIVGFAGAVGATIPIGAQYIYNLNFFCGFIISAGVYYLLCWAWPIPETRTKWSEPTPEQIEEILGFSTTIDAGSFNSDDQPSNFEDEKEKHETVVSRAVPV</sequence>
<evidence type="ECO:0000313" key="1">
    <source>
        <dbReference type="EMBL" id="KAF5102924.1"/>
    </source>
</evidence>
<keyword evidence="2" id="KW-1185">Reference proteome</keyword>
<accession>A0ACB6VAU2</accession>